<evidence type="ECO:0000313" key="1">
    <source>
        <dbReference type="EMBL" id="CDH00188.1"/>
    </source>
</evidence>
<dbReference type="EMBL" id="CBSV010000047">
    <property type="protein sequence ID" value="CDH00188.1"/>
    <property type="molecule type" value="Genomic_DNA"/>
</dbReference>
<comment type="caution">
    <text evidence="1">The sequence shown here is derived from an EMBL/GenBank/DDBJ whole genome shotgun (WGS) entry which is preliminary data.</text>
</comment>
<organism evidence="1">
    <name type="scientific">Xenorhabdus bovienii str. feltiae Moldova</name>
    <dbReference type="NCBI Taxonomy" id="1398200"/>
    <lineage>
        <taxon>Bacteria</taxon>
        <taxon>Pseudomonadati</taxon>
        <taxon>Pseudomonadota</taxon>
        <taxon>Gammaproteobacteria</taxon>
        <taxon>Enterobacterales</taxon>
        <taxon>Morganellaceae</taxon>
        <taxon>Xenorhabdus</taxon>
    </lineage>
</organism>
<proteinExistence type="predicted"/>
<dbReference type="AlphaFoldDB" id="A0A077NP73"/>
<dbReference type="Proteomes" id="UP000028487">
    <property type="component" value="Unassembled WGS sequence"/>
</dbReference>
<reference evidence="1" key="1">
    <citation type="submission" date="2013-07" db="EMBL/GenBank/DDBJ databases">
        <title>Sub-species coevolution in mutualistic symbiosis.</title>
        <authorList>
            <person name="Murfin K."/>
            <person name="Klassen J."/>
            <person name="Lee M."/>
            <person name="Forst S."/>
            <person name="Stock P."/>
            <person name="Goodrich-Blair H."/>
        </authorList>
    </citation>
    <scope>NUCLEOTIDE SEQUENCE [LARGE SCALE GENOMIC DNA]</scope>
    <source>
        <strain evidence="1">Feltiae Moldova</strain>
    </source>
</reference>
<protein>
    <submittedName>
        <fullName evidence="1">Uncharacterized protein</fullName>
    </submittedName>
</protein>
<gene>
    <name evidence="1" type="ORF">XBFM1_1400001</name>
</gene>
<sequence length="47" mass="5425">MRKTIRSELTIKRLHNHAVAQQLRGFIYESKKSCCQTTSHVPLKGKT</sequence>
<accession>A0A077NP73</accession>
<name>A0A077NP73_XENBV</name>
<dbReference type="HOGENOM" id="CLU_3174858_0_0_6"/>